<evidence type="ECO:0000313" key="1">
    <source>
        <dbReference type="EMBL" id="NIA52296.1"/>
    </source>
</evidence>
<accession>A0ABX0P4Z3</accession>
<dbReference type="EMBL" id="JAAQOM010000001">
    <property type="protein sequence ID" value="NIA52296.1"/>
    <property type="molecule type" value="Genomic_DNA"/>
</dbReference>
<evidence type="ECO:0000313" key="2">
    <source>
        <dbReference type="Proteomes" id="UP000716322"/>
    </source>
</evidence>
<comment type="caution">
    <text evidence="1">The sequence shown here is derived from an EMBL/GenBank/DDBJ whole genome shotgun (WGS) entry which is preliminary data.</text>
</comment>
<dbReference type="Proteomes" id="UP000716322">
    <property type="component" value="Unassembled WGS sequence"/>
</dbReference>
<organism evidence="1 2">
    <name type="scientific">Telluria antibiotica</name>
    <dbReference type="NCBI Taxonomy" id="2717319"/>
    <lineage>
        <taxon>Bacteria</taxon>
        <taxon>Pseudomonadati</taxon>
        <taxon>Pseudomonadota</taxon>
        <taxon>Betaproteobacteria</taxon>
        <taxon>Burkholderiales</taxon>
        <taxon>Oxalobacteraceae</taxon>
        <taxon>Telluria group</taxon>
        <taxon>Telluria</taxon>
    </lineage>
</organism>
<gene>
    <name evidence="1" type="ORF">HAV22_01335</name>
</gene>
<reference evidence="1 2" key="1">
    <citation type="submission" date="2020-03" db="EMBL/GenBank/DDBJ databases">
        <title>Genome sequence of strain Massilia sp. TW-1.</title>
        <authorList>
            <person name="Chaudhary D.K."/>
        </authorList>
    </citation>
    <scope>NUCLEOTIDE SEQUENCE [LARGE SCALE GENOMIC DNA]</scope>
    <source>
        <strain evidence="1 2">TW-1</strain>
    </source>
</reference>
<proteinExistence type="predicted"/>
<evidence type="ECO:0008006" key="3">
    <source>
        <dbReference type="Google" id="ProtNLM"/>
    </source>
</evidence>
<keyword evidence="2" id="KW-1185">Reference proteome</keyword>
<dbReference type="SUPFAM" id="SSF55729">
    <property type="entry name" value="Acyl-CoA N-acyltransferases (Nat)"/>
    <property type="match status" value="1"/>
</dbReference>
<dbReference type="InterPro" id="IPR016181">
    <property type="entry name" value="Acyl_CoA_acyltransferase"/>
</dbReference>
<protein>
    <recommendedName>
        <fullName evidence="3">N-acetyltransferase domain-containing protein</fullName>
    </recommendedName>
</protein>
<sequence length="215" mass="24434">MPRVRLQFQTHLNPAEVRATYLSFTKPHPRFPLVRHKAIGVALVNLRQFDSPERYLAEIGGKNRGASLAQRARKRGYTVAQIDRNAYVDEIHAINTSLTERQGRPMSAAYTSRTQHFDQLPNYRYYGVLAPGGKLVAYANMGYYGDFAALAQLMGYRNNDGAMHLLLVDLVSSLITEKRARFLMYDTFFGASAGMQAFKRMLGFQPHYVSYELLD</sequence>
<name>A0ABX0P4Z3_9BURK</name>